<sequence>MCWIDFKPLTVIRVKNSSCCRSFSLSTKQKAGVDPGKLLHASLLFMLPSGLVLISCGSLPLSSFAFDANWCSSRKQGRLGPRAVLVHENWLCMITPTHHLVTSPNDLNLFD</sequence>
<proteinExistence type="predicted"/>
<feature type="transmembrane region" description="Helical" evidence="1">
    <location>
        <begin position="43"/>
        <end position="66"/>
    </location>
</feature>
<evidence type="ECO:0000313" key="2">
    <source>
        <dbReference type="EMBL" id="KAK4030271.1"/>
    </source>
</evidence>
<keyword evidence="3" id="KW-1185">Reference proteome</keyword>
<organism evidence="2 3">
    <name type="scientific">Daphnia magna</name>
    <dbReference type="NCBI Taxonomy" id="35525"/>
    <lineage>
        <taxon>Eukaryota</taxon>
        <taxon>Metazoa</taxon>
        <taxon>Ecdysozoa</taxon>
        <taxon>Arthropoda</taxon>
        <taxon>Crustacea</taxon>
        <taxon>Branchiopoda</taxon>
        <taxon>Diplostraca</taxon>
        <taxon>Cladocera</taxon>
        <taxon>Anomopoda</taxon>
        <taxon>Daphniidae</taxon>
        <taxon>Daphnia</taxon>
    </lineage>
</organism>
<evidence type="ECO:0000313" key="3">
    <source>
        <dbReference type="Proteomes" id="UP001234178"/>
    </source>
</evidence>
<evidence type="ECO:0000256" key="1">
    <source>
        <dbReference type="SAM" id="Phobius"/>
    </source>
</evidence>
<protein>
    <submittedName>
        <fullName evidence="2">Uncharacterized protein</fullName>
    </submittedName>
</protein>
<gene>
    <name evidence="2" type="ORF">OUZ56_023261</name>
</gene>
<accession>A0ABR0AYU8</accession>
<keyword evidence="1" id="KW-1133">Transmembrane helix</keyword>
<comment type="caution">
    <text evidence="2">The sequence shown here is derived from an EMBL/GenBank/DDBJ whole genome shotgun (WGS) entry which is preliminary data.</text>
</comment>
<keyword evidence="1" id="KW-0812">Transmembrane</keyword>
<reference evidence="2 3" key="1">
    <citation type="journal article" date="2023" name="Nucleic Acids Res.">
        <title>The hologenome of Daphnia magna reveals possible DNA methylation and microbiome-mediated evolution of the host genome.</title>
        <authorList>
            <person name="Chaturvedi A."/>
            <person name="Li X."/>
            <person name="Dhandapani V."/>
            <person name="Marshall H."/>
            <person name="Kissane S."/>
            <person name="Cuenca-Cambronero M."/>
            <person name="Asole G."/>
            <person name="Calvet F."/>
            <person name="Ruiz-Romero M."/>
            <person name="Marangio P."/>
            <person name="Guigo R."/>
            <person name="Rago D."/>
            <person name="Mirbahai L."/>
            <person name="Eastwood N."/>
            <person name="Colbourne J.K."/>
            <person name="Zhou J."/>
            <person name="Mallon E."/>
            <person name="Orsini L."/>
        </authorList>
    </citation>
    <scope>NUCLEOTIDE SEQUENCE [LARGE SCALE GENOMIC DNA]</scope>
    <source>
        <strain evidence="2">LRV0_1</strain>
    </source>
</reference>
<keyword evidence="1" id="KW-0472">Membrane</keyword>
<name>A0ABR0AYU8_9CRUS</name>
<dbReference type="EMBL" id="JAOYFB010000039">
    <property type="protein sequence ID" value="KAK4030271.1"/>
    <property type="molecule type" value="Genomic_DNA"/>
</dbReference>
<dbReference type="Proteomes" id="UP001234178">
    <property type="component" value="Unassembled WGS sequence"/>
</dbReference>